<reference evidence="2" key="1">
    <citation type="submission" date="2012-11" db="EMBL/GenBank/DDBJ databases">
        <authorList>
            <person name="Lucero-Rivera Y.E."/>
            <person name="Tovar-Ramirez D."/>
        </authorList>
    </citation>
    <scope>NUCLEOTIDE SEQUENCE [LARGE SCALE GENOMIC DNA]</scope>
    <source>
        <strain evidence="2">Araruama</strain>
    </source>
</reference>
<evidence type="ECO:0000313" key="2">
    <source>
        <dbReference type="Proteomes" id="UP000189670"/>
    </source>
</evidence>
<organism evidence="1 2">
    <name type="scientific">Candidatus Magnetoglobus multicellularis str. Araruama</name>
    <dbReference type="NCBI Taxonomy" id="890399"/>
    <lineage>
        <taxon>Bacteria</taxon>
        <taxon>Pseudomonadati</taxon>
        <taxon>Thermodesulfobacteriota</taxon>
        <taxon>Desulfobacteria</taxon>
        <taxon>Desulfobacterales</taxon>
        <taxon>Desulfobacteraceae</taxon>
        <taxon>Candidatus Magnetoglobus</taxon>
    </lineage>
</organism>
<dbReference type="Proteomes" id="UP000189670">
    <property type="component" value="Unassembled WGS sequence"/>
</dbReference>
<name>A0A1V1P4D8_9BACT</name>
<evidence type="ECO:0000313" key="1">
    <source>
        <dbReference type="EMBL" id="ETR69690.1"/>
    </source>
</evidence>
<feature type="non-terminal residue" evidence="1">
    <location>
        <position position="1"/>
    </location>
</feature>
<comment type="caution">
    <text evidence="1">The sequence shown here is derived from an EMBL/GenBank/DDBJ whole genome shotgun (WGS) entry which is preliminary data.</text>
</comment>
<sequence length="291" mass="32463">SFTSGTSIDMIVTLNDGQHPPIKETLKIKVFKPSATDGSDSQVWMDASVDQNKFSDYHEWFNNHVENDQNTLLPQMTFFGRSGNQTGDYLNSYGCDGLTGKDIIMTQEDLPEGKQAIKFQGDTFLRYYTGNQFEKIQPFNMNGDLSLFVVIKACGEKSQIIATDTKSEFSVTGDNHPTYARRLKFAITEDQAIYSGMPIDKQWGIAGYFQNAGTQRLEWNGHYNGSQYPVQEVTQLSISHALGGKIIGNGSADLADLILALQICAGKRVGDVYYNKNIGLDNILFLMKKIF</sequence>
<gene>
    <name evidence="1" type="ORF">OMM_09384</name>
</gene>
<dbReference type="EMBL" id="ATBP01000584">
    <property type="protein sequence ID" value="ETR69690.1"/>
    <property type="molecule type" value="Genomic_DNA"/>
</dbReference>
<accession>A0A1V1P4D8</accession>
<dbReference type="AlphaFoldDB" id="A0A1V1P4D8"/>
<protein>
    <submittedName>
        <fullName evidence="1">Uncharacterized protein</fullName>
    </submittedName>
</protein>
<proteinExistence type="predicted"/>